<accession>A0A226DX67</accession>
<dbReference type="Gene3D" id="3.40.50.11350">
    <property type="match status" value="1"/>
</dbReference>
<evidence type="ECO:0000256" key="2">
    <source>
        <dbReference type="ARBA" id="ARBA00022679"/>
    </source>
</evidence>
<dbReference type="GO" id="GO:0005975">
    <property type="term" value="P:carbohydrate metabolic process"/>
    <property type="evidence" value="ECO:0007669"/>
    <property type="project" value="InterPro"/>
</dbReference>
<dbReference type="OMA" id="QICTVER"/>
<dbReference type="PANTHER" id="PTHR11927:SF9">
    <property type="entry name" value="L-FUCOSYLTRANSFERASE"/>
    <property type="match status" value="1"/>
</dbReference>
<evidence type="ECO:0000256" key="1">
    <source>
        <dbReference type="ARBA" id="ARBA00022676"/>
    </source>
</evidence>
<dbReference type="InterPro" id="IPR002516">
    <property type="entry name" value="Glyco_trans_11"/>
</dbReference>
<name>A0A226DX67_FOLCA</name>
<protein>
    <recommendedName>
        <fullName evidence="3">L-Fucosyltransferase</fullName>
        <ecNumber evidence="3">2.4.1.-</ecNumber>
    </recommendedName>
</protein>
<proteinExistence type="inferred from homology"/>
<dbReference type="Pfam" id="PF01531">
    <property type="entry name" value="Glyco_transf_11"/>
    <property type="match status" value="1"/>
</dbReference>
<keyword evidence="3" id="KW-0325">Glycoprotein</keyword>
<comment type="similarity">
    <text evidence="3">Belongs to the glycosyltransferase 11 family.</text>
</comment>
<keyword evidence="3" id="KW-1133">Transmembrane helix</keyword>
<evidence type="ECO:0000256" key="3">
    <source>
        <dbReference type="RuleBase" id="RU363129"/>
    </source>
</evidence>
<keyword evidence="3" id="KW-0812">Transmembrane</keyword>
<gene>
    <name evidence="4" type="ORF">Fcan01_15804</name>
</gene>
<keyword evidence="2 3" id="KW-0808">Transferase</keyword>
<dbReference type="EC" id="2.4.1.-" evidence="3"/>
<evidence type="ECO:0000313" key="5">
    <source>
        <dbReference type="Proteomes" id="UP000198287"/>
    </source>
</evidence>
<dbReference type="Proteomes" id="UP000198287">
    <property type="component" value="Unassembled WGS sequence"/>
</dbReference>
<feature type="transmembrane region" description="Helical" evidence="3">
    <location>
        <begin position="12"/>
        <end position="30"/>
    </location>
</feature>
<dbReference type="GO" id="GO:0008107">
    <property type="term" value="F:galactoside 2-alpha-L-fucosyltransferase activity"/>
    <property type="evidence" value="ECO:0007669"/>
    <property type="project" value="InterPro"/>
</dbReference>
<comment type="subcellular location">
    <subcellularLocation>
        <location evidence="3">Golgi apparatus</location>
        <location evidence="3">Golgi stack membrane</location>
        <topology evidence="3">Single-pass type II membrane protein</topology>
    </subcellularLocation>
</comment>
<reference evidence="4 5" key="1">
    <citation type="submission" date="2015-12" db="EMBL/GenBank/DDBJ databases">
        <title>The genome of Folsomia candida.</title>
        <authorList>
            <person name="Faddeeva A."/>
            <person name="Derks M.F."/>
            <person name="Anvar Y."/>
            <person name="Smit S."/>
            <person name="Van Straalen N."/>
            <person name="Roelofs D."/>
        </authorList>
    </citation>
    <scope>NUCLEOTIDE SEQUENCE [LARGE SCALE GENOMIC DNA]</scope>
    <source>
        <strain evidence="4 5">VU population</strain>
        <tissue evidence="4">Whole body</tissue>
    </source>
</reference>
<keyword evidence="3" id="KW-0472">Membrane</keyword>
<dbReference type="OrthoDB" id="3226at2759"/>
<dbReference type="AlphaFoldDB" id="A0A226DX67"/>
<dbReference type="GO" id="GO:0032580">
    <property type="term" value="C:Golgi cisterna membrane"/>
    <property type="evidence" value="ECO:0007669"/>
    <property type="project" value="UniProtKB-SubCell"/>
</dbReference>
<keyword evidence="3" id="KW-0333">Golgi apparatus</keyword>
<evidence type="ECO:0000313" key="4">
    <source>
        <dbReference type="EMBL" id="OXA49394.1"/>
    </source>
</evidence>
<dbReference type="PANTHER" id="PTHR11927">
    <property type="entry name" value="GALACTOSIDE 2-L-FUCOSYLTRANSFERASE"/>
    <property type="match status" value="1"/>
</dbReference>
<keyword evidence="5" id="KW-1185">Reference proteome</keyword>
<dbReference type="EMBL" id="LNIX01000010">
    <property type="protein sequence ID" value="OXA49394.1"/>
    <property type="molecule type" value="Genomic_DNA"/>
</dbReference>
<sequence>MAGKNSKASQKLLILVGVIALVVLILDRNYTVVDWSQGGLGNQLFQYACHYALARKHNVPLYVQLHSALREKLNLVSDDPLQKISTPSPTRSLAVTDRSFQLANFQVPLFHWNTIDETYTIPGHSNIADSAILSEAYSVNGSIISGYDYCQSETYFSQYRDELLELFKFRGDIYLLKETLEWEQKLLPDDRKTTTVAIHIRRGDFIRINATIPISYYLTAVTKLFDKLGDSEKMSFFIFSDDIKYINETFLPTLLTFRDFSANHIYVVSDPTKLSGLEEFYLLSKCMHFIIPSSTFSWWAAYLGMGENKVVYAPHLREDFIKFLYPSGARQEFYLFMYKHIHYPSGWNLIEPTWEDLDNPVGTTTETIV</sequence>
<keyword evidence="3" id="KW-0735">Signal-anchor</keyword>
<dbReference type="CDD" id="cd11301">
    <property type="entry name" value="Fut1_Fut2_like"/>
    <property type="match status" value="1"/>
</dbReference>
<dbReference type="UniPathway" id="UPA00378"/>
<comment type="pathway">
    <text evidence="3">Protein modification; protein glycosylation.</text>
</comment>
<comment type="caution">
    <text evidence="4">The sequence shown here is derived from an EMBL/GenBank/DDBJ whole genome shotgun (WGS) entry which is preliminary data.</text>
</comment>
<keyword evidence="1 3" id="KW-0328">Glycosyltransferase</keyword>
<organism evidence="4 5">
    <name type="scientific">Folsomia candida</name>
    <name type="common">Springtail</name>
    <dbReference type="NCBI Taxonomy" id="158441"/>
    <lineage>
        <taxon>Eukaryota</taxon>
        <taxon>Metazoa</taxon>
        <taxon>Ecdysozoa</taxon>
        <taxon>Arthropoda</taxon>
        <taxon>Hexapoda</taxon>
        <taxon>Collembola</taxon>
        <taxon>Entomobryomorpha</taxon>
        <taxon>Isotomoidea</taxon>
        <taxon>Isotomidae</taxon>
        <taxon>Proisotominae</taxon>
        <taxon>Folsomia</taxon>
    </lineage>
</organism>